<dbReference type="RefSeq" id="WP_187245038.1">
    <property type="nucleotide sequence ID" value="NZ_BAAAOK010000037.1"/>
</dbReference>
<comment type="caution">
    <text evidence="1">The sequence shown here is derived from an EMBL/GenBank/DDBJ whole genome shotgun (WGS) entry which is preliminary data.</text>
</comment>
<name>A0ABR7LT59_9ACTN</name>
<protein>
    <submittedName>
        <fullName evidence="1">Uncharacterized protein</fullName>
    </submittedName>
</protein>
<dbReference type="EMBL" id="JABVEC010000016">
    <property type="protein sequence ID" value="MBC6468037.1"/>
    <property type="molecule type" value="Genomic_DNA"/>
</dbReference>
<sequence length="153" mass="16765">MLPNLDRISGDGDAVAWAILERAPDPIDQGFLESLAPEAWLWLGRFGTRQVTIALREGSADLLHRGLLATGLSVCLRSEDDRDTMVSLALPCVVAQHLDMAPVEVFAEIADRVPDARVAELLRRFGARSDVTLRAFGWEMVMTPGGLDFQPLP</sequence>
<evidence type="ECO:0000313" key="1">
    <source>
        <dbReference type="EMBL" id="MBC6468037.1"/>
    </source>
</evidence>
<organism evidence="1 2">
    <name type="scientific">Actinomadura alba</name>
    <dbReference type="NCBI Taxonomy" id="406431"/>
    <lineage>
        <taxon>Bacteria</taxon>
        <taxon>Bacillati</taxon>
        <taxon>Actinomycetota</taxon>
        <taxon>Actinomycetes</taxon>
        <taxon>Streptosporangiales</taxon>
        <taxon>Thermomonosporaceae</taxon>
        <taxon>Actinomadura</taxon>
    </lineage>
</organism>
<proteinExistence type="predicted"/>
<reference evidence="1 2" key="1">
    <citation type="submission" date="2020-06" db="EMBL/GenBank/DDBJ databases">
        <title>Actinomadura xiongansis sp. nov., isolated from soil of Baiyangdian.</title>
        <authorList>
            <person name="Zhang X."/>
        </authorList>
    </citation>
    <scope>NUCLEOTIDE SEQUENCE [LARGE SCALE GENOMIC DNA]</scope>
    <source>
        <strain evidence="1 2">HBUM206468</strain>
    </source>
</reference>
<keyword evidence="2" id="KW-1185">Reference proteome</keyword>
<accession>A0ABR7LT59</accession>
<dbReference type="Proteomes" id="UP000805614">
    <property type="component" value="Unassembled WGS sequence"/>
</dbReference>
<gene>
    <name evidence="1" type="ORF">HKK74_21425</name>
</gene>
<evidence type="ECO:0000313" key="2">
    <source>
        <dbReference type="Proteomes" id="UP000805614"/>
    </source>
</evidence>